<name>B4VTD9_9CYAN</name>
<sequence>MDKRTSKSDLDCLIPPEIKNDNFYVAIQQIVREEDIKTILEIGSSSGEGSTEAFVQGIRDNPNQPNLFCLEVSKPRFAALKNRYANNAFVKCYNLSSISLEQFPDEKDIVDFYNTKKTALNNYPIERVLGWLQQDVEYIRTARIQEKGINKIKQENNIDIFDIVLIDGSEFTGNIELNEIYGAKYIFLDDINSYKNHKSFHRLIEDYNYTFIGGSFQIRNGYAIFKKTTVHPISYTTIQSTVEAIEGFMIPGQEAYLFNKVKSLPDDAVIVEIGSYKGRSTVAMAMACIGTKRKIYCIDTWDGNDSDFSDRKFFEIWQQNIKKNGVDQYVVPVQGFSHQILKRWHELTNTREVDFIFIDGSHQYLDLLQDFQLSFPLVRNGGWIAFYDVIHTWPGSEKVWHKIAKYYLVSHEYSSSLACGKKDNSLVIASFQLPIHFFTIVLNGEPFIRYHIEVFKQLPFPWHWHIVEGVADLKHDTAWSSALGGHISDEIHRNGYSKDGTTDYLDELAREYPDNVTVYRKPEGIFWDGKLEMVNAPLANIHEECLLWQIDVDELWTVEQLCTGRHLFISNPEKTAGFYWCWYFVGENLVISTRNCYAQNPQQDWLRTWIFKPGMMWAAHEPPVLIEPLPDNQWRNVAEINPFLHEETEEQGLVFQHFAYTTSAQLQFKEQYYGYKNAVSRWTALQEQAKFPVLLRQYFPWVQDGTMVDTAESCGITPIARKKQDGKAWKFEQVEQLQQLVKIKPVIVIDGVFFQIYKTGIARVWKSLLNEWAGSDFAKHITVLDRARTAPEIPGIRYRLIPPYDYQSTDADREMLQQVCDQEGADLFISTYYTTPLSTPSVFMAYDMIPEVLGWDMNNPMWQEKHRAIQQASAYLAISENTARDLIRFFPEISSELVIVAACGVQSSFYPANLEEVNSFRTKYGISKPYFILVGTGGGYKNTILFFQAFAQLYSKQGFDIVCTGSGSLLSPEFRAYSSGSVVHTLQLSDQELRAAYSGAVSLVYPSKYEGFGLPILEAMACGCPVITCANASIPEVAGEAALYVNDTDSNELTNALCDVQKPDVRNSLIAAGLAQAKTFSWSKMAEIVSTALVDATLLPLNLRDINLIIFPDWSQSEESLGIELERVIRAIAIHPDRSYITLLIDTSNISEEEANLFLSGVAMNLLMQEDLDVTEGAELSLVGHFGEMQWKSLLPHLHARIILENENQEAIAQANVEALQTYQLNRFSDGEVGSFFLS</sequence>
<evidence type="ECO:0000313" key="3">
    <source>
        <dbReference type="Proteomes" id="UP000003835"/>
    </source>
</evidence>
<keyword evidence="3" id="KW-1185">Reference proteome</keyword>
<evidence type="ECO:0000256" key="1">
    <source>
        <dbReference type="ARBA" id="ARBA00022679"/>
    </source>
</evidence>
<dbReference type="eggNOG" id="COG0438">
    <property type="taxonomic scope" value="Bacteria"/>
</dbReference>
<dbReference type="Gene3D" id="3.40.50.150">
    <property type="entry name" value="Vaccinia Virus protein VP39"/>
    <property type="match status" value="1"/>
</dbReference>
<dbReference type="RefSeq" id="WP_006101617.1">
    <property type="nucleotide sequence ID" value="NZ_DS989851.1"/>
</dbReference>
<gene>
    <name evidence="2" type="ORF">MC7420_671</name>
</gene>
<keyword evidence="1 2" id="KW-0808">Transferase</keyword>
<dbReference type="CDD" id="cd03809">
    <property type="entry name" value="GT4_MtfB-like"/>
    <property type="match status" value="1"/>
</dbReference>
<dbReference type="SUPFAM" id="SSF53756">
    <property type="entry name" value="UDP-Glycosyltransferase/glycogen phosphorylase"/>
    <property type="match status" value="1"/>
</dbReference>
<organism evidence="2 3">
    <name type="scientific">Coleofasciculus chthonoplastes PCC 7420</name>
    <dbReference type="NCBI Taxonomy" id="118168"/>
    <lineage>
        <taxon>Bacteria</taxon>
        <taxon>Bacillati</taxon>
        <taxon>Cyanobacteriota</taxon>
        <taxon>Cyanophyceae</taxon>
        <taxon>Coleofasciculales</taxon>
        <taxon>Coleofasciculaceae</taxon>
        <taxon>Coleofasciculus</taxon>
    </lineage>
</organism>
<proteinExistence type="predicted"/>
<reference evidence="2 3" key="1">
    <citation type="submission" date="2008-07" db="EMBL/GenBank/DDBJ databases">
        <authorList>
            <person name="Tandeau de Marsac N."/>
            <person name="Ferriera S."/>
            <person name="Johnson J."/>
            <person name="Kravitz S."/>
            <person name="Beeson K."/>
            <person name="Sutton G."/>
            <person name="Rogers Y.-H."/>
            <person name="Friedman R."/>
            <person name="Frazier M."/>
            <person name="Venter J.C."/>
        </authorList>
    </citation>
    <scope>NUCLEOTIDE SEQUENCE [LARGE SCALE GENOMIC DNA]</scope>
    <source>
        <strain evidence="2 3">PCC 7420</strain>
    </source>
</reference>
<dbReference type="STRING" id="118168.MC7420_671"/>
<dbReference type="Gene3D" id="3.40.50.2000">
    <property type="entry name" value="Glycogen Phosphorylase B"/>
    <property type="match status" value="2"/>
</dbReference>
<dbReference type="Proteomes" id="UP000003835">
    <property type="component" value="Unassembled WGS sequence"/>
</dbReference>
<evidence type="ECO:0000313" key="2">
    <source>
        <dbReference type="EMBL" id="EDX74797.1"/>
    </source>
</evidence>
<dbReference type="AlphaFoldDB" id="B4VTD9"/>
<dbReference type="InterPro" id="IPR029063">
    <property type="entry name" value="SAM-dependent_MTases_sf"/>
</dbReference>
<dbReference type="SUPFAM" id="SSF53335">
    <property type="entry name" value="S-adenosyl-L-methionine-dependent methyltransferases"/>
    <property type="match status" value="1"/>
</dbReference>
<dbReference type="Pfam" id="PF13578">
    <property type="entry name" value="Methyltransf_24"/>
    <property type="match status" value="1"/>
</dbReference>
<dbReference type="PANTHER" id="PTHR46401">
    <property type="entry name" value="GLYCOSYLTRANSFERASE WBBK-RELATED"/>
    <property type="match status" value="1"/>
</dbReference>
<dbReference type="HOGENOM" id="CLU_010905_0_0_3"/>
<protein>
    <submittedName>
        <fullName evidence="2">Glycosyl transferase, group 1 family protein</fullName>
    </submittedName>
</protein>
<dbReference type="GO" id="GO:0016757">
    <property type="term" value="F:glycosyltransferase activity"/>
    <property type="evidence" value="ECO:0007669"/>
    <property type="project" value="TreeGrafter"/>
</dbReference>
<dbReference type="OrthoDB" id="9797829at2"/>
<dbReference type="EMBL" id="DS989851">
    <property type="protein sequence ID" value="EDX74797.1"/>
    <property type="molecule type" value="Genomic_DNA"/>
</dbReference>
<dbReference type="PANTHER" id="PTHR46401:SF2">
    <property type="entry name" value="GLYCOSYLTRANSFERASE WBBK-RELATED"/>
    <property type="match status" value="1"/>
</dbReference>
<dbReference type="GO" id="GO:0009103">
    <property type="term" value="P:lipopolysaccharide biosynthetic process"/>
    <property type="evidence" value="ECO:0007669"/>
    <property type="project" value="TreeGrafter"/>
</dbReference>
<dbReference type="eggNOG" id="COG4122">
    <property type="taxonomic scope" value="Bacteria"/>
</dbReference>
<dbReference type="Pfam" id="PF13692">
    <property type="entry name" value="Glyco_trans_1_4"/>
    <property type="match status" value="1"/>
</dbReference>
<accession>B4VTD9</accession>